<dbReference type="CDD" id="cd09912">
    <property type="entry name" value="DLP_2"/>
    <property type="match status" value="1"/>
</dbReference>
<dbReference type="InterPro" id="IPR045063">
    <property type="entry name" value="Dynamin_N"/>
</dbReference>
<accession>A0ABU8YSH0</accession>
<reference evidence="2 3" key="1">
    <citation type="journal article" date="2020" name="Harmful Algae">
        <title>Molecular and morphological characterization of a novel dihydroanatoxin-a producing Microcoleus species (cyanobacteria) from the Russian River, California, USA.</title>
        <authorList>
            <person name="Conklin K.Y."/>
            <person name="Stancheva R."/>
            <person name="Otten T.G."/>
            <person name="Fadness R."/>
            <person name="Boyer G.L."/>
            <person name="Read B."/>
            <person name="Zhang X."/>
            <person name="Sheath R.G."/>
        </authorList>
    </citation>
    <scope>NUCLEOTIDE SEQUENCE [LARGE SCALE GENOMIC DNA]</scope>
    <source>
        <strain evidence="2 3">PTRS2</strain>
    </source>
</reference>
<dbReference type="Gene3D" id="3.40.50.300">
    <property type="entry name" value="P-loop containing nucleotide triphosphate hydrolases"/>
    <property type="match status" value="1"/>
</dbReference>
<dbReference type="InterPro" id="IPR051943">
    <property type="entry name" value="TRAFAC_Dynamin-like_GTPase"/>
</dbReference>
<dbReference type="InterPro" id="IPR027417">
    <property type="entry name" value="P-loop_NTPase"/>
</dbReference>
<proteinExistence type="predicted"/>
<protein>
    <submittedName>
        <fullName evidence="2">Dynamin family protein</fullName>
    </submittedName>
</protein>
<evidence type="ECO:0000313" key="2">
    <source>
        <dbReference type="EMBL" id="MEK0187314.1"/>
    </source>
</evidence>
<dbReference type="SUPFAM" id="SSF52540">
    <property type="entry name" value="P-loop containing nucleoside triphosphate hydrolases"/>
    <property type="match status" value="1"/>
</dbReference>
<sequence>MNNQRRMAEMFSYFKYIEDGCHLLDDNADRRQIVLDSLAVFDKLRDSNFVIAVFAPFNYGKSTLLNALLGQKVLPINLVPTTGTTIRIKYGRELMTRITMSNGREIIERGTEILGTFAVLSEERKMRKDVASVEVSCPHPLLKNNVELVDIPGTNDMKEQNTLVQEQLLKSDLIIQVLNAQQLFTLNERENLREWLVNKGIKTVLFVVNFVNLLEPQDQKSLWERAQSIANNFGSDIPRGMSNLYRVDALPALRAKVKNDQRGLQSSGIINFEESLKKIVDTQQQRIVETRWPRLEVVISQVRRELQGKRETIESELRKTVDMLKTEVERGQELEQRYINGLKNSLDIFWNWLSGESLSRYISPAASALARGEFRSWETGPFKNDILERTRAIEKWVAFACEAFHKKNNTSLSIGFPADPDINLPRSPERLGGFQEFLDDIFNGSGIQREIDEVYSHNRNVAYHNGAVDYLQRFQSKAINTLNEYITTVAPLISFSGVEIPQEVKDKIVYLEALNKALNNLS</sequence>
<dbReference type="EMBL" id="JBBLXS010000337">
    <property type="protein sequence ID" value="MEK0187314.1"/>
    <property type="molecule type" value="Genomic_DNA"/>
</dbReference>
<evidence type="ECO:0000259" key="1">
    <source>
        <dbReference type="Pfam" id="PF00350"/>
    </source>
</evidence>
<dbReference type="Pfam" id="PF00350">
    <property type="entry name" value="Dynamin_N"/>
    <property type="match status" value="1"/>
</dbReference>
<gene>
    <name evidence="2" type="ORF">WMG39_21025</name>
</gene>
<dbReference type="Proteomes" id="UP001384579">
    <property type="component" value="Unassembled WGS sequence"/>
</dbReference>
<evidence type="ECO:0000313" key="3">
    <source>
        <dbReference type="Proteomes" id="UP001384579"/>
    </source>
</evidence>
<dbReference type="PANTHER" id="PTHR43681:SF1">
    <property type="entry name" value="SARCALUMENIN"/>
    <property type="match status" value="1"/>
</dbReference>
<feature type="domain" description="Dynamin N-terminal" evidence="1">
    <location>
        <begin position="51"/>
        <end position="209"/>
    </location>
</feature>
<name>A0ABU8YSH0_9CYAN</name>
<keyword evidence="3" id="KW-1185">Reference proteome</keyword>
<comment type="caution">
    <text evidence="2">The sequence shown here is derived from an EMBL/GenBank/DDBJ whole genome shotgun (WGS) entry which is preliminary data.</text>
</comment>
<dbReference type="PANTHER" id="PTHR43681">
    <property type="entry name" value="TRANSMEMBRANE GTPASE FZO"/>
    <property type="match status" value="1"/>
</dbReference>
<dbReference type="RefSeq" id="WP_340519181.1">
    <property type="nucleotide sequence ID" value="NZ_JBBLXS010000337.1"/>
</dbReference>
<organism evidence="2 3">
    <name type="scientific">Microcoleus anatoxicus PTRS2</name>
    <dbReference type="NCBI Taxonomy" id="2705321"/>
    <lineage>
        <taxon>Bacteria</taxon>
        <taxon>Bacillati</taxon>
        <taxon>Cyanobacteriota</taxon>
        <taxon>Cyanophyceae</taxon>
        <taxon>Oscillatoriophycideae</taxon>
        <taxon>Oscillatoriales</taxon>
        <taxon>Microcoleaceae</taxon>
        <taxon>Microcoleus</taxon>
        <taxon>Microcoleus anatoxicus</taxon>
    </lineage>
</organism>